<evidence type="ECO:0000313" key="2">
    <source>
        <dbReference type="EMBL" id="KXK09435.1"/>
    </source>
</evidence>
<keyword evidence="1" id="KW-0472">Membrane</keyword>
<feature type="transmembrane region" description="Helical" evidence="1">
    <location>
        <begin position="21"/>
        <end position="43"/>
    </location>
</feature>
<dbReference type="EMBL" id="JYPD01000017">
    <property type="protein sequence ID" value="KXK09435.1"/>
    <property type="molecule type" value="Genomic_DNA"/>
</dbReference>
<sequence length="338" mass="38023">MIPKRQPMDNRNQMISEYHNYRRPLLLLLIIITICTIAIIPAIKITTKENSNEETNKEEAFTININAENIPTLSYGHYALWSINENNDYNLIKRFNSLNGKLIGLNGEAFNQLPLATDELPVRLEVSIEKEGDRDMTPNDISFMSAPVTNNYSELKFLELELTDISGSYILATPTDGNSEINELSGIWFVKADDKSPSLVLPRISSPKWIYQTRLLAGQVSLDLGRFASPMEPDDSGKYSFTNFSGYNAPGEDIFVDTPEPIEPPINLANGSYQVIVSLEPSILNDYGYTRNPFIALLKGEIELGSGPNNNLNLTDVYLQPIITIRLERNEEQQNQNS</sequence>
<dbReference type="Proteomes" id="UP000070449">
    <property type="component" value="Unassembled WGS sequence"/>
</dbReference>
<reference evidence="2 3" key="1">
    <citation type="submission" date="2015-02" db="EMBL/GenBank/DDBJ databases">
        <title>Improved understanding of the partial-nitritation anammox process through 23 genomes representing the majority of the microbial community.</title>
        <authorList>
            <person name="Speth D.R."/>
            <person name="In T Zandt M."/>
            <person name="Guerrero Cruz S."/>
            <person name="Jetten M.S."/>
            <person name="Dutilh B.E."/>
        </authorList>
    </citation>
    <scope>NUCLEOTIDE SEQUENCE [LARGE SCALE GENOMIC DNA]</scope>
    <source>
        <strain evidence="2">OLB21</strain>
    </source>
</reference>
<evidence type="ECO:0000256" key="1">
    <source>
        <dbReference type="SAM" id="Phobius"/>
    </source>
</evidence>
<dbReference type="AlphaFoldDB" id="A0A136KJ18"/>
<accession>A0A136KJ18</accession>
<evidence type="ECO:0000313" key="3">
    <source>
        <dbReference type="Proteomes" id="UP000070449"/>
    </source>
</evidence>
<dbReference type="STRING" id="1617427.UZ20_WS6002000484"/>
<proteinExistence type="predicted"/>
<name>A0A136KJ18_9BACT</name>
<protein>
    <submittedName>
        <fullName evidence="2">Uncharacterized protein</fullName>
    </submittedName>
</protein>
<organism evidence="2 3">
    <name type="scientific">candidate division WS6 bacterium OLB21</name>
    <dbReference type="NCBI Taxonomy" id="1617427"/>
    <lineage>
        <taxon>Bacteria</taxon>
        <taxon>Candidatus Dojkabacteria</taxon>
    </lineage>
</organism>
<comment type="caution">
    <text evidence="2">The sequence shown here is derived from an EMBL/GenBank/DDBJ whole genome shotgun (WGS) entry which is preliminary data.</text>
</comment>
<keyword evidence="1" id="KW-0812">Transmembrane</keyword>
<gene>
    <name evidence="2" type="ORF">UZ20_WS6002000484</name>
</gene>
<keyword evidence="1" id="KW-1133">Transmembrane helix</keyword>